<gene>
    <name evidence="2" type="ORF">D0962_26910</name>
</gene>
<dbReference type="PANTHER" id="PTHR10098">
    <property type="entry name" value="RAPSYN-RELATED"/>
    <property type="match status" value="1"/>
</dbReference>
<feature type="domain" description="CHAT" evidence="1">
    <location>
        <begin position="932"/>
        <end position="1286"/>
    </location>
</feature>
<accession>A0A6M0SCX6</accession>
<dbReference type="Gene3D" id="1.25.40.10">
    <property type="entry name" value="Tetratricopeptide repeat domain"/>
    <property type="match status" value="5"/>
</dbReference>
<sequence length="1287" mass="145414">MNDNKFISEVLQQVAESKGDAEQVHSFLKAKPEDLEDLDETLVENFPSITQRLLKDRSPEEQKFIAQTLLNFSTCISKFPLGNRALNLELAKVSCSEALEIFRHNKSLVNQAKAQNNLGNIYSNRIRGDRANNIEEAIECHNNALDVFNSNTLSEQWATATCALGNAYFQRIKKNRAENIEQAIKYYQTVLNVGADTISTKLRATAQNLLGNAYVDRIQENRAENIEQAIKCYEAALDVYKPDNFPNQWAAIKHNLGHAFYARIRGKRAENVKRAIKYYEDTLTVRKKDTFPMDWATTCNGLGDAYARIQEKRAENLERAIKYYEDALTVRKKDAFPIDWATTYNGLGDAYARIQEKRAENLERAIKYYEDALMVRKKDAFPIDWATTCNNLANVYRDRIKGERIANLEEAIEGYEAALTVRKKEDFPVEWAQTKNNLSIVYYNRFQGGRAANLEEAIEGYEAALTVRKKEDFPVEWATTRHTLATAYYARIKGDRSDNLEEAIAGYEAALTVRKKEDSPVEWAQTENNLANAYFDRLEGDKSTNLERAIESYKNALMVRKKEDFPMDWAQTKNNLANAYSARLEGDKNDNIRQAIGQYKATLEVYTRNDFPIDWANTQYNLANTYASCIDSDGVVNTDINFYEKAIYAAKQALEIFEPQLLPNECRLTARFLGNLYSDQQHWNDANIAYGKAIESAEVLYQSALSRSSQEAELAETNDLFRRAAFAQAKIENQLTNAVTTIEQGRARGLRETLERDRIDLSGLEKDNREIYEQYQKAAAAVRQFEIDERAISSSIQERQQSISETELRQHAETVRQGLSDAVTAIRQCPGYENFLKQPSFDDIAAAIQPGQPLVYLLATSKGGLALIVHQVQFEKEGTRALNISPIWLDKLTDTSLRELLVGSGEEPGGWFGSYPPFGDRAAWLQTIDQVTHQLWTMVMEPVVTHLESLKVTQAVLIPTGYLSFLPLHAAWTEGAATPTGRHYALDSINFTYAPNAISLKTARAIGETTKVNSLLAINEPRPIKNAKPLPASEREVEVAVDYFKDNHKILKHEEATREAVLAELPNYREVQKNRVPVKRSILARIQVWAGILLSREPDNVMSESPNHNVLHFSCHGYANFNSPLDSGLLMANNEILSLRDFFDINLQGVRLAILSACETGLPGMELPDEVISLPTGLLQAGVAGVMASLWAVSDLSTMMLLVYFYDGWQKKNLEPTQALRNAQQWVRDTPNGEKEAYFKGFIDELAGSRIPYEAASELYQSVAFSDPDANDVAHPFYWAAFTYVGI</sequence>
<dbReference type="PANTHER" id="PTHR10098:SF108">
    <property type="entry name" value="TETRATRICOPEPTIDE REPEAT PROTEIN 28"/>
    <property type="match status" value="1"/>
</dbReference>
<dbReference type="Pfam" id="PF13374">
    <property type="entry name" value="TPR_10"/>
    <property type="match status" value="2"/>
</dbReference>
<organism evidence="2 3">
    <name type="scientific">Adonisia turfae CCMR0082</name>
    <dbReference type="NCBI Taxonomy" id="2304604"/>
    <lineage>
        <taxon>Bacteria</taxon>
        <taxon>Bacillati</taxon>
        <taxon>Cyanobacteriota</taxon>
        <taxon>Adonisia</taxon>
        <taxon>Adonisia turfae</taxon>
    </lineage>
</organism>
<reference evidence="2 3" key="1">
    <citation type="journal article" date="2020" name="Microb. Ecol.">
        <title>Ecogenomics of the Marine Benthic Filamentous Cyanobacterium Adonisia.</title>
        <authorList>
            <person name="Walter J.M."/>
            <person name="Coutinho F.H."/>
            <person name="Leomil L."/>
            <person name="Hargreaves P.I."/>
            <person name="Campeao M.E."/>
            <person name="Vieira V.V."/>
            <person name="Silva B.S."/>
            <person name="Fistarol G.O."/>
            <person name="Salomon P.S."/>
            <person name="Sawabe T."/>
            <person name="Mino S."/>
            <person name="Hosokawa M."/>
            <person name="Miyashita H."/>
            <person name="Maruyama F."/>
            <person name="van Verk M.C."/>
            <person name="Dutilh B.E."/>
            <person name="Thompson C.C."/>
            <person name="Thompson F.L."/>
        </authorList>
    </citation>
    <scope>NUCLEOTIDE SEQUENCE [LARGE SCALE GENOMIC DNA]</scope>
    <source>
        <strain evidence="2 3">CCMR0082</strain>
    </source>
</reference>
<evidence type="ECO:0000259" key="1">
    <source>
        <dbReference type="Pfam" id="PF12770"/>
    </source>
</evidence>
<evidence type="ECO:0000313" key="3">
    <source>
        <dbReference type="Proteomes" id="UP000473574"/>
    </source>
</evidence>
<dbReference type="SUPFAM" id="SSF48452">
    <property type="entry name" value="TPR-like"/>
    <property type="match status" value="5"/>
</dbReference>
<protein>
    <submittedName>
        <fullName evidence="2">CHAT domain-containing protein</fullName>
    </submittedName>
</protein>
<dbReference type="SMART" id="SM00028">
    <property type="entry name" value="TPR"/>
    <property type="match status" value="8"/>
</dbReference>
<comment type="caution">
    <text evidence="2">The sequence shown here is derived from an EMBL/GenBank/DDBJ whole genome shotgun (WGS) entry which is preliminary data.</text>
</comment>
<name>A0A6M0SCX6_9CYAN</name>
<dbReference type="InterPro" id="IPR024983">
    <property type="entry name" value="CHAT_dom"/>
</dbReference>
<dbReference type="EMBL" id="QZCE01000002">
    <property type="protein sequence ID" value="NEZ66347.1"/>
    <property type="molecule type" value="Genomic_DNA"/>
</dbReference>
<dbReference type="RefSeq" id="WP_163668412.1">
    <property type="nucleotide sequence ID" value="NZ_QZCE01000002.1"/>
</dbReference>
<dbReference type="Proteomes" id="UP000473574">
    <property type="component" value="Unassembled WGS sequence"/>
</dbReference>
<dbReference type="InterPro" id="IPR011990">
    <property type="entry name" value="TPR-like_helical_dom_sf"/>
</dbReference>
<dbReference type="InterPro" id="IPR019734">
    <property type="entry name" value="TPR_rpt"/>
</dbReference>
<dbReference type="Pfam" id="PF12770">
    <property type="entry name" value="CHAT"/>
    <property type="match status" value="1"/>
</dbReference>
<evidence type="ECO:0000313" key="2">
    <source>
        <dbReference type="EMBL" id="NEZ66347.1"/>
    </source>
</evidence>
<proteinExistence type="predicted"/>